<evidence type="ECO:0000259" key="2">
    <source>
        <dbReference type="Pfam" id="PF23325"/>
    </source>
</evidence>
<evidence type="ECO:0000256" key="1">
    <source>
        <dbReference type="SAM" id="MobiDB-lite"/>
    </source>
</evidence>
<gene>
    <name evidence="3" type="ORF">GPECTOR_90g523</name>
</gene>
<dbReference type="AlphaFoldDB" id="A0A150G0S5"/>
<feature type="region of interest" description="Disordered" evidence="1">
    <location>
        <begin position="96"/>
        <end position="115"/>
    </location>
</feature>
<dbReference type="InterPro" id="IPR056604">
    <property type="entry name" value="GBF1-like_TPR"/>
</dbReference>
<keyword evidence="4" id="KW-1185">Reference proteome</keyword>
<reference evidence="4" key="1">
    <citation type="journal article" date="2016" name="Nat. Commun.">
        <title>The Gonium pectorale genome demonstrates co-option of cell cycle regulation during the evolution of multicellularity.</title>
        <authorList>
            <person name="Hanschen E.R."/>
            <person name="Marriage T.N."/>
            <person name="Ferris P.J."/>
            <person name="Hamaji T."/>
            <person name="Toyoda A."/>
            <person name="Fujiyama A."/>
            <person name="Neme R."/>
            <person name="Noguchi H."/>
            <person name="Minakuchi Y."/>
            <person name="Suzuki M."/>
            <person name="Kawai-Toyooka H."/>
            <person name="Smith D.R."/>
            <person name="Sparks H."/>
            <person name="Anderson J."/>
            <person name="Bakaric R."/>
            <person name="Luria V."/>
            <person name="Karger A."/>
            <person name="Kirschner M.W."/>
            <person name="Durand P.M."/>
            <person name="Michod R.E."/>
            <person name="Nozaki H."/>
            <person name="Olson B.J."/>
        </authorList>
    </citation>
    <scope>NUCLEOTIDE SEQUENCE [LARGE SCALE GENOMIC DNA]</scope>
    <source>
        <strain evidence="4">NIES-2863</strain>
    </source>
</reference>
<dbReference type="SUPFAM" id="SSF48371">
    <property type="entry name" value="ARM repeat"/>
    <property type="match status" value="1"/>
</dbReference>
<dbReference type="InterPro" id="IPR016024">
    <property type="entry name" value="ARM-type_fold"/>
</dbReference>
<dbReference type="OrthoDB" id="430364at2759"/>
<dbReference type="PANTHER" id="PTHR10663:SF388">
    <property type="entry name" value="GOLGI-SPECIFIC BREFELDIN A-RESISTANCE GUANINE NUCLEOTIDE EXCHANGE FACTOR 1"/>
    <property type="match status" value="1"/>
</dbReference>
<accession>A0A150G0S5</accession>
<dbReference type="PANTHER" id="PTHR10663">
    <property type="entry name" value="GUANYL-NUCLEOTIDE EXCHANGE FACTOR"/>
    <property type="match status" value="1"/>
</dbReference>
<feature type="domain" description="GBF1-like tetratricopeptide repeats" evidence="2">
    <location>
        <begin position="430"/>
        <end position="599"/>
    </location>
</feature>
<dbReference type="Pfam" id="PF23325">
    <property type="entry name" value="TPR_28"/>
    <property type="match status" value="1"/>
</dbReference>
<dbReference type="Proteomes" id="UP000075714">
    <property type="component" value="Unassembled WGS sequence"/>
</dbReference>
<sequence length="608" mass="65241">MQGTGDELGGHGDCVRGGWANVMDLLVQLYRRGLLPDSFCGALNGDGDGGLVVREAECSSLRARRLALQRAGTAASNASSIFRHISSSFTTMLALGAEPEPPAGSGAGGGASAGGGAGGSSPASVIAAAQEAYYAGLSEPERAAVGAAEECLTSCAFEDAFMDSKFLKQESLVQLVRAICASGGPIPRPPSSALPWDASELCLELLFTVLLRNRDRITLLWPRAYDHFQTILSHSRECAAVLVQKAVMAMMRLCQRLLPYKAADISEPLMRGIQLLSLVDEQVAHDLASTIATEIQSLLQGAAPYIRSQQAWHSITGLIKVIHLDPASYPVCLDTIAWVIREALTSLNFHIVVPTAVDLLERAVPDPRRGERPGHPQHIAQAIGLVQAAEEWFELWWLSASSQYSHDALERNGNVAFRNEAWHLLVGWLCRLAKNHSAEVRAGALSCLQRSVVSAERLGIPPAGLARCLTELLLPLGQDLVKLMPSAAARDMPQCDVTVRELVRALSKMVLLYHTQLHSLGPQPFAAVWRGILDGLAAAAAANKPPPAGEVLAEALPEALKNMLLVLHSKGILVEGWKDADGADLWDYTWRQVARTAPGISQQGLLRP</sequence>
<name>A0A150G0S5_GONPE</name>
<dbReference type="STRING" id="33097.A0A150G0S5"/>
<organism evidence="3 4">
    <name type="scientific">Gonium pectorale</name>
    <name type="common">Green alga</name>
    <dbReference type="NCBI Taxonomy" id="33097"/>
    <lineage>
        <taxon>Eukaryota</taxon>
        <taxon>Viridiplantae</taxon>
        <taxon>Chlorophyta</taxon>
        <taxon>core chlorophytes</taxon>
        <taxon>Chlorophyceae</taxon>
        <taxon>CS clade</taxon>
        <taxon>Chlamydomonadales</taxon>
        <taxon>Volvocaceae</taxon>
        <taxon>Gonium</taxon>
    </lineage>
</organism>
<evidence type="ECO:0000313" key="3">
    <source>
        <dbReference type="EMBL" id="KXZ43437.1"/>
    </source>
</evidence>
<dbReference type="EMBL" id="LSYV01000091">
    <property type="protein sequence ID" value="KXZ43437.1"/>
    <property type="molecule type" value="Genomic_DNA"/>
</dbReference>
<protein>
    <recommendedName>
        <fullName evidence="2">GBF1-like tetratricopeptide repeats domain-containing protein</fullName>
    </recommendedName>
</protein>
<proteinExistence type="predicted"/>
<feature type="compositionally biased region" description="Gly residues" evidence="1">
    <location>
        <begin position="105"/>
        <end position="115"/>
    </location>
</feature>
<evidence type="ECO:0000313" key="4">
    <source>
        <dbReference type="Proteomes" id="UP000075714"/>
    </source>
</evidence>
<comment type="caution">
    <text evidence="3">The sequence shown here is derived from an EMBL/GenBank/DDBJ whole genome shotgun (WGS) entry which is preliminary data.</text>
</comment>